<accession>A0A6J4MX71</accession>
<reference evidence="4" key="1">
    <citation type="submission" date="2020-02" db="EMBL/GenBank/DDBJ databases">
        <authorList>
            <person name="Meier V. D."/>
        </authorList>
    </citation>
    <scope>NUCLEOTIDE SEQUENCE</scope>
    <source>
        <strain evidence="4">AVDCRST_MAG75</strain>
    </source>
</reference>
<proteinExistence type="predicted"/>
<gene>
    <name evidence="4" type="ORF">AVDCRST_MAG75-101</name>
</gene>
<dbReference type="GO" id="GO:0009244">
    <property type="term" value="P:lipopolysaccharide core region biosynthetic process"/>
    <property type="evidence" value="ECO:0007669"/>
    <property type="project" value="TreeGrafter"/>
</dbReference>
<dbReference type="PANTHER" id="PTHR30160">
    <property type="entry name" value="TETRAACYLDISACCHARIDE 4'-KINASE-RELATED"/>
    <property type="match status" value="1"/>
</dbReference>
<name>A0A6J4MX71_9ACTN</name>
<dbReference type="InterPro" id="IPR051199">
    <property type="entry name" value="LPS_LOS_Heptosyltrfase"/>
</dbReference>
<evidence type="ECO:0000256" key="2">
    <source>
        <dbReference type="ARBA" id="ARBA00022679"/>
    </source>
</evidence>
<dbReference type="EMBL" id="CADCUO010000006">
    <property type="protein sequence ID" value="CAA9371407.1"/>
    <property type="molecule type" value="Genomic_DNA"/>
</dbReference>
<feature type="compositionally biased region" description="Basic and acidic residues" evidence="3">
    <location>
        <begin position="262"/>
        <end position="281"/>
    </location>
</feature>
<keyword evidence="2 4" id="KW-0808">Transferase</keyword>
<dbReference type="SUPFAM" id="SSF53756">
    <property type="entry name" value="UDP-Glycosyltransferase/glycogen phosphorylase"/>
    <property type="match status" value="1"/>
</dbReference>
<dbReference type="GO" id="GO:0008713">
    <property type="term" value="F:ADP-heptose-lipopolysaccharide heptosyltransferase activity"/>
    <property type="evidence" value="ECO:0007669"/>
    <property type="project" value="TreeGrafter"/>
</dbReference>
<evidence type="ECO:0000313" key="4">
    <source>
        <dbReference type="EMBL" id="CAA9371407.1"/>
    </source>
</evidence>
<protein>
    <submittedName>
        <fullName evidence="4">ADP-heptose--lipooligosaccharide heptosyltransferase II</fullName>
    </submittedName>
</protein>
<keyword evidence="1" id="KW-0328">Glycosyltransferase</keyword>
<dbReference type="Pfam" id="PF01075">
    <property type="entry name" value="Glyco_transf_9"/>
    <property type="match status" value="1"/>
</dbReference>
<dbReference type="AlphaFoldDB" id="A0A6J4MX71"/>
<dbReference type="Gene3D" id="3.40.50.2000">
    <property type="entry name" value="Glycogen Phosphorylase B"/>
    <property type="match status" value="2"/>
</dbReference>
<feature type="region of interest" description="Disordered" evidence="3">
    <location>
        <begin position="260"/>
        <end position="281"/>
    </location>
</feature>
<sequence length="321" mass="33621">MLLVLRALGLGDFLTGLPAIQLLKEAHPAHELVLAAPAVFAPIVELAAAVEALQPTGELMPIDRRYVGVDVAVDLHGKGPASRRLLAELRPCRLVGFAHPAAGLVGPAWLPGEHEVTRWCRMVAEAFGLTGRRWPGVVGAVEVPPLDAPAGVTIVHPGAAAGSRRWLPERFAEVATELRRQGHRVVITGGSRERSLVQGIATATGATAMLGLSLVELFAVVASARLVVCGDTGVAHVASNYQTPSVVLFGPVSPVGWGPPPDPRHRAIFHGDGRGDPHAEEPDPALLRITVPEVLAAVAEVAAAVPSHVNPVSSASRRSPW</sequence>
<dbReference type="GO" id="GO:0005829">
    <property type="term" value="C:cytosol"/>
    <property type="evidence" value="ECO:0007669"/>
    <property type="project" value="TreeGrafter"/>
</dbReference>
<evidence type="ECO:0000256" key="3">
    <source>
        <dbReference type="SAM" id="MobiDB-lite"/>
    </source>
</evidence>
<evidence type="ECO:0000256" key="1">
    <source>
        <dbReference type="ARBA" id="ARBA00022676"/>
    </source>
</evidence>
<dbReference type="CDD" id="cd03789">
    <property type="entry name" value="GT9_LPS_heptosyltransferase"/>
    <property type="match status" value="1"/>
</dbReference>
<dbReference type="PANTHER" id="PTHR30160:SF1">
    <property type="entry name" value="LIPOPOLYSACCHARIDE 1,2-N-ACETYLGLUCOSAMINETRANSFERASE-RELATED"/>
    <property type="match status" value="1"/>
</dbReference>
<organism evidence="4">
    <name type="scientific">uncultured Propionibacteriaceae bacterium</name>
    <dbReference type="NCBI Taxonomy" id="257457"/>
    <lineage>
        <taxon>Bacteria</taxon>
        <taxon>Bacillati</taxon>
        <taxon>Actinomycetota</taxon>
        <taxon>Actinomycetes</taxon>
        <taxon>Propionibacteriales</taxon>
        <taxon>Propionibacteriaceae</taxon>
        <taxon>environmental samples</taxon>
    </lineage>
</organism>
<dbReference type="InterPro" id="IPR002201">
    <property type="entry name" value="Glyco_trans_9"/>
</dbReference>